<dbReference type="AlphaFoldDB" id="A0AAN6MDW7"/>
<feature type="region of interest" description="Disordered" evidence="1">
    <location>
        <begin position="186"/>
        <end position="228"/>
    </location>
</feature>
<evidence type="ECO:0000256" key="1">
    <source>
        <dbReference type="SAM" id="MobiDB-lite"/>
    </source>
</evidence>
<keyword evidence="2" id="KW-0732">Signal</keyword>
<evidence type="ECO:0000313" key="3">
    <source>
        <dbReference type="EMBL" id="KAK3898379.1"/>
    </source>
</evidence>
<sequence length="255" mass="25725">MHHPSLLYLLAAGSATAALQRLVPNAGAVSHAALFGRQADECTSHSTCAECYGKGYVVCDTIGCFNPDKFQQCCKDASLCVGKTNKCCSDWGGAGVTGKAGVPNVTARPLPTATDTVSYTCSRSDKGEECCQRAPTPLHWCSGEFPYFACYNSKNQFCCTDGTVCDEEGCCDLFSAKVTNPWSTASTKAATSTVGTGTTGPVTPAASSTGGGVSAATGTPSNVASSSSTAGASIGKDGGLVAMGVAGFGLGMALV</sequence>
<accession>A0AAN6MDW7</accession>
<gene>
    <name evidence="3" type="ORF">C8A05DRAFT_19026</name>
</gene>
<name>A0AAN6MDW7_9PEZI</name>
<dbReference type="Proteomes" id="UP001303889">
    <property type="component" value="Unassembled WGS sequence"/>
</dbReference>
<feature type="signal peptide" evidence="2">
    <location>
        <begin position="1"/>
        <end position="17"/>
    </location>
</feature>
<comment type="caution">
    <text evidence="3">The sequence shown here is derived from an EMBL/GenBank/DDBJ whole genome shotgun (WGS) entry which is preliminary data.</text>
</comment>
<evidence type="ECO:0000256" key="2">
    <source>
        <dbReference type="SAM" id="SignalP"/>
    </source>
</evidence>
<organism evidence="3 4">
    <name type="scientific">Staphylotrichum tortipilum</name>
    <dbReference type="NCBI Taxonomy" id="2831512"/>
    <lineage>
        <taxon>Eukaryota</taxon>
        <taxon>Fungi</taxon>
        <taxon>Dikarya</taxon>
        <taxon>Ascomycota</taxon>
        <taxon>Pezizomycotina</taxon>
        <taxon>Sordariomycetes</taxon>
        <taxon>Sordariomycetidae</taxon>
        <taxon>Sordariales</taxon>
        <taxon>Chaetomiaceae</taxon>
        <taxon>Staphylotrichum</taxon>
    </lineage>
</organism>
<reference evidence="3" key="2">
    <citation type="submission" date="2023-05" db="EMBL/GenBank/DDBJ databases">
        <authorList>
            <consortium name="Lawrence Berkeley National Laboratory"/>
            <person name="Steindorff A."/>
            <person name="Hensen N."/>
            <person name="Bonometti L."/>
            <person name="Westerberg I."/>
            <person name="Brannstrom I.O."/>
            <person name="Guillou S."/>
            <person name="Cros-Aarteil S."/>
            <person name="Calhoun S."/>
            <person name="Haridas S."/>
            <person name="Kuo A."/>
            <person name="Mondo S."/>
            <person name="Pangilinan J."/>
            <person name="Riley R."/>
            <person name="Labutti K."/>
            <person name="Andreopoulos B."/>
            <person name="Lipzen A."/>
            <person name="Chen C."/>
            <person name="Yanf M."/>
            <person name="Daum C."/>
            <person name="Ng V."/>
            <person name="Clum A."/>
            <person name="Ohm R."/>
            <person name="Martin F."/>
            <person name="Silar P."/>
            <person name="Natvig D."/>
            <person name="Lalanne C."/>
            <person name="Gautier V."/>
            <person name="Ament-Velasquez S.L."/>
            <person name="Kruys A."/>
            <person name="Hutchinson M.I."/>
            <person name="Powell A.J."/>
            <person name="Barry K."/>
            <person name="Miller A.N."/>
            <person name="Grigoriev I.V."/>
            <person name="Debuchy R."/>
            <person name="Gladieux P."/>
            <person name="Thoren M.H."/>
            <person name="Johannesson H."/>
        </authorList>
    </citation>
    <scope>NUCLEOTIDE SEQUENCE</scope>
    <source>
        <strain evidence="3">CBS 103.79</strain>
    </source>
</reference>
<dbReference type="EMBL" id="MU855946">
    <property type="protein sequence ID" value="KAK3898379.1"/>
    <property type="molecule type" value="Genomic_DNA"/>
</dbReference>
<evidence type="ECO:0000313" key="4">
    <source>
        <dbReference type="Proteomes" id="UP001303889"/>
    </source>
</evidence>
<reference evidence="3" key="1">
    <citation type="journal article" date="2023" name="Mol. Phylogenet. Evol.">
        <title>Genome-scale phylogeny and comparative genomics of the fungal order Sordariales.</title>
        <authorList>
            <person name="Hensen N."/>
            <person name="Bonometti L."/>
            <person name="Westerberg I."/>
            <person name="Brannstrom I.O."/>
            <person name="Guillou S."/>
            <person name="Cros-Aarteil S."/>
            <person name="Calhoun S."/>
            <person name="Haridas S."/>
            <person name="Kuo A."/>
            <person name="Mondo S."/>
            <person name="Pangilinan J."/>
            <person name="Riley R."/>
            <person name="LaButti K."/>
            <person name="Andreopoulos B."/>
            <person name="Lipzen A."/>
            <person name="Chen C."/>
            <person name="Yan M."/>
            <person name="Daum C."/>
            <person name="Ng V."/>
            <person name="Clum A."/>
            <person name="Steindorff A."/>
            <person name="Ohm R.A."/>
            <person name="Martin F."/>
            <person name="Silar P."/>
            <person name="Natvig D.O."/>
            <person name="Lalanne C."/>
            <person name="Gautier V."/>
            <person name="Ament-Velasquez S.L."/>
            <person name="Kruys A."/>
            <person name="Hutchinson M.I."/>
            <person name="Powell A.J."/>
            <person name="Barry K."/>
            <person name="Miller A.N."/>
            <person name="Grigoriev I.V."/>
            <person name="Debuchy R."/>
            <person name="Gladieux P."/>
            <person name="Hiltunen Thoren M."/>
            <person name="Johannesson H."/>
        </authorList>
    </citation>
    <scope>NUCLEOTIDE SEQUENCE</scope>
    <source>
        <strain evidence="3">CBS 103.79</strain>
    </source>
</reference>
<protein>
    <submittedName>
        <fullName evidence="3">Uncharacterized protein</fullName>
    </submittedName>
</protein>
<keyword evidence="4" id="KW-1185">Reference proteome</keyword>
<feature type="chain" id="PRO_5042896492" evidence="2">
    <location>
        <begin position="18"/>
        <end position="255"/>
    </location>
</feature>
<proteinExistence type="predicted"/>